<dbReference type="AlphaFoldDB" id="A0A1G9Q8U3"/>
<dbReference type="Gene3D" id="1.20.1200.10">
    <property type="entry name" value="Cobalamin adenosyltransferase-like"/>
    <property type="match status" value="1"/>
</dbReference>
<evidence type="ECO:0000256" key="5">
    <source>
        <dbReference type="ARBA" id="ARBA00022573"/>
    </source>
</evidence>
<evidence type="ECO:0000313" key="15">
    <source>
        <dbReference type="EMBL" id="SDM07379.1"/>
    </source>
</evidence>
<dbReference type="InterPro" id="IPR038084">
    <property type="entry name" value="PduO/GlcC-like_sf"/>
</dbReference>
<dbReference type="GO" id="GO:0009236">
    <property type="term" value="P:cobalamin biosynthetic process"/>
    <property type="evidence" value="ECO:0007669"/>
    <property type="project" value="UniProtKB-KW"/>
</dbReference>
<dbReference type="SUPFAM" id="SSF89028">
    <property type="entry name" value="Cobalamin adenosyltransferase-like"/>
    <property type="match status" value="1"/>
</dbReference>
<evidence type="ECO:0000256" key="1">
    <source>
        <dbReference type="ARBA" id="ARBA00005121"/>
    </source>
</evidence>
<proteinExistence type="inferred from homology"/>
<keyword evidence="5" id="KW-0169">Cobalamin biosynthesis</keyword>
<keyword evidence="6 15" id="KW-0808">Transferase</keyword>
<dbReference type="Proteomes" id="UP000214880">
    <property type="component" value="Unassembled WGS sequence"/>
</dbReference>
<keyword evidence="16" id="KW-1185">Reference proteome</keyword>
<gene>
    <name evidence="15" type="ORF">SAMN04488502_10281</name>
</gene>
<evidence type="ECO:0000256" key="3">
    <source>
        <dbReference type="ARBA" id="ARBA00012454"/>
    </source>
</evidence>
<name>A0A1G9Q8U3_9FIRM</name>
<accession>A0A1G9Q8U3</accession>
<evidence type="ECO:0000256" key="13">
    <source>
        <dbReference type="ARBA" id="ARBA00048692"/>
    </source>
</evidence>
<evidence type="ECO:0000256" key="11">
    <source>
        <dbReference type="ARBA" id="ARBA00033354"/>
    </source>
</evidence>
<dbReference type="STRING" id="146817.SAMN04488502_10281"/>
<dbReference type="GO" id="GO:0005524">
    <property type="term" value="F:ATP binding"/>
    <property type="evidence" value="ECO:0007669"/>
    <property type="project" value="UniProtKB-KW"/>
</dbReference>
<sequence length="347" mass="36623">MKVYTKTGDGGQTSLLSKQRVDKDHDRVNAYGTVDEASAAMGLARALCNKDWAVEMIQNIQAELILLNADLATDAITADSELRIKAGHVTRLENMIDSLELKRIPQPYFITPGDTVVSAALDLARTIVRRAERLVVTLKRTQSVSPQVPLYLNRLSDLLYVLARCVEQEELIQTVAARVNRILAEKPAGRGVEAADVMAQAEKIVAAARQGAGSSVSILDTARKVMAAAEQKAREIGVPMVIAVVDAGGNLVAQNRMDGALLGSISLALDKAYTAAALNMSTDTAASLAVPGQPLYGLNTAGTGRFVVFGGGFPLLSKGELIGGIGVSGGTVDEDMIVARAGLAAWQ</sequence>
<dbReference type="PANTHER" id="PTHR12213:SF0">
    <property type="entry name" value="CORRINOID ADENOSYLTRANSFERASE MMAB"/>
    <property type="match status" value="1"/>
</dbReference>
<evidence type="ECO:0000256" key="8">
    <source>
        <dbReference type="ARBA" id="ARBA00022840"/>
    </source>
</evidence>
<dbReference type="Pfam" id="PF03928">
    <property type="entry name" value="HbpS-like"/>
    <property type="match status" value="1"/>
</dbReference>
<dbReference type="GO" id="GO:0008817">
    <property type="term" value="F:corrinoid adenosyltransferase activity"/>
    <property type="evidence" value="ECO:0007669"/>
    <property type="project" value="UniProtKB-EC"/>
</dbReference>
<comment type="similarity">
    <text evidence="2">Belongs to the Cob(I)alamin adenosyltransferase family.</text>
</comment>
<evidence type="ECO:0000256" key="12">
    <source>
        <dbReference type="ARBA" id="ARBA00048555"/>
    </source>
</evidence>
<dbReference type="PANTHER" id="PTHR12213">
    <property type="entry name" value="CORRINOID ADENOSYLTRANSFERASE"/>
    <property type="match status" value="1"/>
</dbReference>
<evidence type="ECO:0000256" key="6">
    <source>
        <dbReference type="ARBA" id="ARBA00022679"/>
    </source>
</evidence>
<comment type="pathway">
    <text evidence="1">Cofactor biosynthesis; adenosylcobalamin biosynthesis; adenosylcobalamin from cob(II)yrinate a,c-diamide: step 2/7.</text>
</comment>
<comment type="catalytic activity">
    <reaction evidence="12">
        <text>2 cob(II)yrinate a,c diamide + reduced [electron-transfer flavoprotein] + 2 ATP = 2 adenosylcob(III)yrinate a,c-diamide + 2 triphosphate + oxidized [electron-transfer flavoprotein] + 3 H(+)</text>
        <dbReference type="Rhea" id="RHEA:11528"/>
        <dbReference type="Rhea" id="RHEA-COMP:10685"/>
        <dbReference type="Rhea" id="RHEA-COMP:10686"/>
        <dbReference type="ChEBI" id="CHEBI:15378"/>
        <dbReference type="ChEBI" id="CHEBI:18036"/>
        <dbReference type="ChEBI" id="CHEBI:30616"/>
        <dbReference type="ChEBI" id="CHEBI:57692"/>
        <dbReference type="ChEBI" id="CHEBI:58307"/>
        <dbReference type="ChEBI" id="CHEBI:58503"/>
        <dbReference type="ChEBI" id="CHEBI:58537"/>
        <dbReference type="EC" id="2.5.1.17"/>
    </reaction>
</comment>
<evidence type="ECO:0000256" key="4">
    <source>
        <dbReference type="ARBA" id="ARBA00020963"/>
    </source>
</evidence>
<evidence type="ECO:0000313" key="16">
    <source>
        <dbReference type="Proteomes" id="UP000214880"/>
    </source>
</evidence>
<reference evidence="15 16" key="1">
    <citation type="submission" date="2016-10" db="EMBL/GenBank/DDBJ databases">
        <authorList>
            <person name="de Groot N.N."/>
        </authorList>
    </citation>
    <scope>NUCLEOTIDE SEQUENCE [LARGE SCALE GENOMIC DNA]</scope>
    <source>
        <strain evidence="15 16">DSM 1736</strain>
    </source>
</reference>
<evidence type="ECO:0000256" key="2">
    <source>
        <dbReference type="ARBA" id="ARBA00007487"/>
    </source>
</evidence>
<dbReference type="InterPro" id="IPR005624">
    <property type="entry name" value="PduO/GlcC-like"/>
</dbReference>
<dbReference type="Pfam" id="PF01923">
    <property type="entry name" value="Cob_adeno_trans"/>
    <property type="match status" value="1"/>
</dbReference>
<protein>
    <recommendedName>
        <fullName evidence="4">Corrinoid adenosyltransferase</fullName>
        <ecNumber evidence="3">2.5.1.17</ecNumber>
    </recommendedName>
    <alternativeName>
        <fullName evidence="9">Cob(II)alamin adenosyltransferase</fullName>
    </alternativeName>
    <alternativeName>
        <fullName evidence="11">Cob(II)yrinic acid a,c-diamide adenosyltransferase</fullName>
    </alternativeName>
    <alternativeName>
        <fullName evidence="10">Cobinamide/cobalamin adenosyltransferase</fullName>
    </alternativeName>
</protein>
<evidence type="ECO:0000256" key="10">
    <source>
        <dbReference type="ARBA" id="ARBA00033334"/>
    </source>
</evidence>
<evidence type="ECO:0000259" key="14">
    <source>
        <dbReference type="Pfam" id="PF01923"/>
    </source>
</evidence>
<dbReference type="RefSeq" id="WP_092070186.1">
    <property type="nucleotide sequence ID" value="NZ_FNHB01000002.1"/>
</dbReference>
<dbReference type="EC" id="2.5.1.17" evidence="3"/>
<evidence type="ECO:0000256" key="7">
    <source>
        <dbReference type="ARBA" id="ARBA00022741"/>
    </source>
</evidence>
<dbReference type="OrthoDB" id="9778896at2"/>
<dbReference type="InterPro" id="IPR016030">
    <property type="entry name" value="CblAdoTrfase-like"/>
</dbReference>
<dbReference type="Gene3D" id="3.30.450.150">
    <property type="entry name" value="Haem-degrading domain"/>
    <property type="match status" value="1"/>
</dbReference>
<dbReference type="EMBL" id="FNHB01000002">
    <property type="protein sequence ID" value="SDM07379.1"/>
    <property type="molecule type" value="Genomic_DNA"/>
</dbReference>
<keyword evidence="7" id="KW-0547">Nucleotide-binding</keyword>
<dbReference type="InterPro" id="IPR036451">
    <property type="entry name" value="CblAdoTrfase-like_sf"/>
</dbReference>
<organism evidence="15 16">
    <name type="scientific">Dendrosporobacter quercicolus</name>
    <dbReference type="NCBI Taxonomy" id="146817"/>
    <lineage>
        <taxon>Bacteria</taxon>
        <taxon>Bacillati</taxon>
        <taxon>Bacillota</taxon>
        <taxon>Negativicutes</taxon>
        <taxon>Selenomonadales</taxon>
        <taxon>Sporomusaceae</taxon>
        <taxon>Dendrosporobacter</taxon>
    </lineage>
</organism>
<feature type="domain" description="Cobalamin adenosyltransferase-like" evidence="14">
    <location>
        <begin position="3"/>
        <end position="165"/>
    </location>
</feature>
<evidence type="ECO:0000256" key="9">
    <source>
        <dbReference type="ARBA" id="ARBA00031529"/>
    </source>
</evidence>
<keyword evidence="8" id="KW-0067">ATP-binding</keyword>
<dbReference type="SUPFAM" id="SSF143744">
    <property type="entry name" value="GlcG-like"/>
    <property type="match status" value="1"/>
</dbReference>
<dbReference type="InterPro" id="IPR029499">
    <property type="entry name" value="PduO-typ"/>
</dbReference>
<dbReference type="NCBIfam" id="TIGR00636">
    <property type="entry name" value="PduO_Nterm"/>
    <property type="match status" value="1"/>
</dbReference>
<comment type="catalytic activity">
    <reaction evidence="13">
        <text>2 cob(II)alamin + reduced [electron-transfer flavoprotein] + 2 ATP = 2 adenosylcob(III)alamin + 2 triphosphate + oxidized [electron-transfer flavoprotein] + 3 H(+)</text>
        <dbReference type="Rhea" id="RHEA:28671"/>
        <dbReference type="Rhea" id="RHEA-COMP:10685"/>
        <dbReference type="Rhea" id="RHEA-COMP:10686"/>
        <dbReference type="ChEBI" id="CHEBI:15378"/>
        <dbReference type="ChEBI" id="CHEBI:16304"/>
        <dbReference type="ChEBI" id="CHEBI:18036"/>
        <dbReference type="ChEBI" id="CHEBI:18408"/>
        <dbReference type="ChEBI" id="CHEBI:30616"/>
        <dbReference type="ChEBI" id="CHEBI:57692"/>
        <dbReference type="ChEBI" id="CHEBI:58307"/>
        <dbReference type="EC" id="2.5.1.17"/>
    </reaction>
</comment>